<keyword evidence="7" id="KW-1003">Cell membrane</keyword>
<comment type="similarity">
    <text evidence="3">In the C-terminal section; belongs to the transpeptidase family.</text>
</comment>
<dbReference type="EMBL" id="MAAO01000016">
    <property type="protein sequence ID" value="OUR92849.1"/>
    <property type="molecule type" value="Genomic_DNA"/>
</dbReference>
<dbReference type="NCBIfam" id="TIGR02074">
    <property type="entry name" value="PBP_1a_fam"/>
    <property type="match status" value="1"/>
</dbReference>
<dbReference type="GO" id="GO:0030288">
    <property type="term" value="C:outer membrane-bounded periplasmic space"/>
    <property type="evidence" value="ECO:0007669"/>
    <property type="project" value="TreeGrafter"/>
</dbReference>
<keyword evidence="20" id="KW-0046">Antibiotic resistance</keyword>
<evidence type="ECO:0000256" key="27">
    <source>
        <dbReference type="SAM" id="Phobius"/>
    </source>
</evidence>
<dbReference type="InterPro" id="IPR031376">
    <property type="entry name" value="PCB_OB"/>
</dbReference>
<comment type="similarity">
    <text evidence="4">In the N-terminal section; belongs to the glycosyltransferase 51 family.</text>
</comment>
<evidence type="ECO:0000256" key="15">
    <source>
        <dbReference type="ARBA" id="ARBA00022960"/>
    </source>
</evidence>
<keyword evidence="19 27" id="KW-0472">Membrane</keyword>
<evidence type="ECO:0000259" key="28">
    <source>
        <dbReference type="Pfam" id="PF00905"/>
    </source>
</evidence>
<dbReference type="GO" id="GO:0009252">
    <property type="term" value="P:peptidoglycan biosynthetic process"/>
    <property type="evidence" value="ECO:0007669"/>
    <property type="project" value="UniProtKB-UniPathway"/>
</dbReference>
<dbReference type="InterPro" id="IPR050396">
    <property type="entry name" value="Glycosyltr_51/Transpeptidase"/>
</dbReference>
<dbReference type="GO" id="GO:0008658">
    <property type="term" value="F:penicillin binding"/>
    <property type="evidence" value="ECO:0007669"/>
    <property type="project" value="InterPro"/>
</dbReference>
<keyword evidence="9" id="KW-0121">Carboxypeptidase</keyword>
<dbReference type="PANTHER" id="PTHR32282:SF27">
    <property type="entry name" value="PENICILLIN-BINDING PROTEIN 1A"/>
    <property type="match status" value="1"/>
</dbReference>
<dbReference type="InterPro" id="IPR001264">
    <property type="entry name" value="Glyco_trans_51"/>
</dbReference>
<evidence type="ECO:0000256" key="17">
    <source>
        <dbReference type="ARBA" id="ARBA00022984"/>
    </source>
</evidence>
<evidence type="ECO:0000256" key="21">
    <source>
        <dbReference type="ARBA" id="ARBA00023268"/>
    </source>
</evidence>
<keyword evidence="11" id="KW-0328">Glycosyltransferase</keyword>
<sequence length="911" mass="102696">MKKILMRLIGFGLGASLLGGLVVVVVVVYFSFGLPKISSLADYNPPIPSQILAKDGTVLTEIGREKRYVAKVDEIPTRIINAFLSAEDDNFYEHKGVDYLGVIRAFIANLKAGKVVQGGSTITQQVAKSLLLSRERSITRKIKDFLLAQRIEEKFTKDEILYLYLNQVYLGGGYYGVKSAFKGYFGKELDEASIAESAIVAGLLVAPGKYSPYINPKYAKKRQSYVLGRMYATEKISEQEYKDALSEKIKFRLKKNRAFKAGYFTDWVRQRVVQLVGSEKFLTDGFKVQTTIDYDLQVVAEKQVLRGVKAIDKRQGYKGHLGHHEKLEESTEFLNKQRIALYKKKSIFFTLNEDEKLSRKYEVEVDEEITNLREKTHLKFIDKILSKRYYPGNYELDPVLSFLEKDKLYKAVVRRVDNRSRMIYVSYAGINGIIPYEQFRWAHERNISEDKFYWSYVTRPSQILKSGDIIHVSMLRKSVGIEKYIWKNFQPSFKSSKDYDLVKKEKYVLFLLDQIPEAEGALVSLDPKTGELIAFVGGADFSKSQFDRAIQSHRQPGSSFKPILFAAGLENGFTPASILMDSPEALGGVDASLNWKPRNYDGKFKGPMTFRNSLEKSRNIPTIRLASEIGVPTILEFTDRIGFNANLDKDLSLALGSFGVTLMDIVATYALFPNGGKLVQPKSIISVVDRFGKTYEIDERREASNQNNEIKADSDKEDASLDVSLEVNNDEKIEVNPYHVALGGDQVYDPRLAYLMTNLLRGVVLHGTGKGAKEVSPFLGGKTGTTNSYVDAWFLGFSSNIVTGVWTGFDDNKTLGWGETGAKSALPIWKEFMRAGLKKMGEYDFQSPLGVVNVEIDKKTGKLARRGSSLAFLESFVEGSEPGVKKEANIEELKSDESTQFLEEDDYYNNQ</sequence>
<evidence type="ECO:0000256" key="12">
    <source>
        <dbReference type="ARBA" id="ARBA00022679"/>
    </source>
</evidence>
<dbReference type="Gene3D" id="3.40.710.10">
    <property type="entry name" value="DD-peptidase/beta-lactamase superfamily"/>
    <property type="match status" value="2"/>
</dbReference>
<reference evidence="32" key="1">
    <citation type="journal article" date="2017" name="Proc. Natl. Acad. Sci. U.S.A.">
        <title>Simulation of Deepwater Horizon oil plume reveals substrate specialization within a complex community of hydrocarbon-degraders.</title>
        <authorList>
            <person name="Hu P."/>
            <person name="Dubinsky E.A."/>
            <person name="Probst A.J."/>
            <person name="Wang J."/>
            <person name="Sieber C.M.K."/>
            <person name="Tom L.M."/>
            <person name="Gardinali P."/>
            <person name="Banfield J.F."/>
            <person name="Atlas R.M."/>
            <person name="Andersen G.L."/>
        </authorList>
    </citation>
    <scope>NUCLEOTIDE SEQUENCE [LARGE SCALE GENOMIC DNA]</scope>
</reference>
<evidence type="ECO:0000256" key="16">
    <source>
        <dbReference type="ARBA" id="ARBA00022968"/>
    </source>
</evidence>
<dbReference type="GO" id="GO:0005886">
    <property type="term" value="C:plasma membrane"/>
    <property type="evidence" value="ECO:0007669"/>
    <property type="project" value="UniProtKB-SubCell"/>
</dbReference>
<evidence type="ECO:0000256" key="25">
    <source>
        <dbReference type="ARBA" id="ARBA00049902"/>
    </source>
</evidence>
<dbReference type="PANTHER" id="PTHR32282">
    <property type="entry name" value="BINDING PROTEIN TRANSPEPTIDASE, PUTATIVE-RELATED"/>
    <property type="match status" value="1"/>
</dbReference>
<accession>A0A1Y5F131</accession>
<keyword evidence="13 27" id="KW-0812">Transmembrane</keyword>
<evidence type="ECO:0000256" key="19">
    <source>
        <dbReference type="ARBA" id="ARBA00023136"/>
    </source>
</evidence>
<feature type="domain" description="Penicillin-binding protein OB-like" evidence="30">
    <location>
        <begin position="404"/>
        <end position="508"/>
    </location>
</feature>
<feature type="domain" description="Penicillin-binding protein transpeptidase" evidence="28">
    <location>
        <begin position="520"/>
        <end position="830"/>
    </location>
</feature>
<keyword evidence="14" id="KW-0378">Hydrolase</keyword>
<dbReference type="AlphaFoldDB" id="A0A1Y5F131"/>
<dbReference type="Pfam" id="PF00912">
    <property type="entry name" value="Transgly"/>
    <property type="match status" value="1"/>
</dbReference>
<evidence type="ECO:0000256" key="5">
    <source>
        <dbReference type="ARBA" id="ARBA00012448"/>
    </source>
</evidence>
<evidence type="ECO:0000256" key="23">
    <source>
        <dbReference type="ARBA" id="ARBA00034000"/>
    </source>
</evidence>
<dbReference type="GO" id="GO:0009002">
    <property type="term" value="F:serine-type D-Ala-D-Ala carboxypeptidase activity"/>
    <property type="evidence" value="ECO:0007669"/>
    <property type="project" value="UniProtKB-EC"/>
</dbReference>
<dbReference type="Pfam" id="PF00905">
    <property type="entry name" value="Transpeptidase"/>
    <property type="match status" value="1"/>
</dbReference>
<evidence type="ECO:0000256" key="6">
    <source>
        <dbReference type="ARBA" id="ARBA00018638"/>
    </source>
</evidence>
<evidence type="ECO:0000256" key="3">
    <source>
        <dbReference type="ARBA" id="ARBA00007090"/>
    </source>
</evidence>
<keyword evidence="18 27" id="KW-1133">Transmembrane helix</keyword>
<evidence type="ECO:0000313" key="31">
    <source>
        <dbReference type="EMBL" id="OUR92849.1"/>
    </source>
</evidence>
<name>A0A1Y5F131_9BACT</name>
<keyword evidence="15" id="KW-0133">Cell shape</keyword>
<dbReference type="EC" id="3.4.16.4" evidence="5"/>
<dbReference type="InterPro" id="IPR012338">
    <property type="entry name" value="Beta-lactam/transpept-like"/>
</dbReference>
<evidence type="ECO:0000256" key="20">
    <source>
        <dbReference type="ARBA" id="ARBA00023251"/>
    </source>
</evidence>
<dbReference type="InterPro" id="IPR012340">
    <property type="entry name" value="NA-bd_OB-fold"/>
</dbReference>
<feature type="transmembrane region" description="Helical" evidence="27">
    <location>
        <begin position="12"/>
        <end position="32"/>
    </location>
</feature>
<evidence type="ECO:0000256" key="9">
    <source>
        <dbReference type="ARBA" id="ARBA00022645"/>
    </source>
</evidence>
<feature type="domain" description="Glycosyl transferase family 51" evidence="29">
    <location>
        <begin position="56"/>
        <end position="230"/>
    </location>
</feature>
<keyword evidence="22" id="KW-0961">Cell wall biogenesis/degradation</keyword>
<evidence type="ECO:0000256" key="13">
    <source>
        <dbReference type="ARBA" id="ARBA00022692"/>
    </source>
</evidence>
<proteinExistence type="inferred from homology"/>
<dbReference type="GO" id="GO:0046677">
    <property type="term" value="P:response to antibiotic"/>
    <property type="evidence" value="ECO:0007669"/>
    <property type="project" value="UniProtKB-KW"/>
</dbReference>
<dbReference type="EC" id="2.4.99.28" evidence="24"/>
<evidence type="ECO:0000259" key="29">
    <source>
        <dbReference type="Pfam" id="PF00912"/>
    </source>
</evidence>
<dbReference type="Pfam" id="PF17092">
    <property type="entry name" value="PCB_OB"/>
    <property type="match status" value="1"/>
</dbReference>
<dbReference type="InterPro" id="IPR001460">
    <property type="entry name" value="PCN-bd_Tpept"/>
</dbReference>
<dbReference type="GO" id="GO:0071555">
    <property type="term" value="P:cell wall organization"/>
    <property type="evidence" value="ECO:0007669"/>
    <property type="project" value="UniProtKB-KW"/>
</dbReference>
<dbReference type="Gene3D" id="2.40.50.140">
    <property type="entry name" value="Nucleic acid-binding proteins"/>
    <property type="match status" value="1"/>
</dbReference>
<evidence type="ECO:0000256" key="4">
    <source>
        <dbReference type="ARBA" id="ARBA00007739"/>
    </source>
</evidence>
<keyword evidence="12" id="KW-0808">Transferase</keyword>
<comment type="pathway">
    <text evidence="26">Glycan biosynthesis.</text>
</comment>
<evidence type="ECO:0000256" key="11">
    <source>
        <dbReference type="ARBA" id="ARBA00022676"/>
    </source>
</evidence>
<evidence type="ECO:0000256" key="14">
    <source>
        <dbReference type="ARBA" id="ARBA00022801"/>
    </source>
</evidence>
<protein>
    <recommendedName>
        <fullName evidence="6">Penicillin-binding protein 1A</fullName>
        <ecNumber evidence="24">2.4.99.28</ecNumber>
        <ecNumber evidence="5">3.4.16.4</ecNumber>
    </recommendedName>
</protein>
<dbReference type="FunFam" id="1.10.3810.10:FF:000003">
    <property type="entry name" value="Penicillin-binding protein 1a"/>
    <property type="match status" value="1"/>
</dbReference>
<evidence type="ECO:0000256" key="7">
    <source>
        <dbReference type="ARBA" id="ARBA00022475"/>
    </source>
</evidence>
<evidence type="ECO:0000259" key="30">
    <source>
        <dbReference type="Pfam" id="PF17092"/>
    </source>
</evidence>
<evidence type="ECO:0000256" key="18">
    <source>
        <dbReference type="ARBA" id="ARBA00022989"/>
    </source>
</evidence>
<keyword evidence="21" id="KW-0511">Multifunctional enzyme</keyword>
<dbReference type="GO" id="GO:0008360">
    <property type="term" value="P:regulation of cell shape"/>
    <property type="evidence" value="ECO:0007669"/>
    <property type="project" value="UniProtKB-KW"/>
</dbReference>
<comment type="subcellular location">
    <subcellularLocation>
        <location evidence="1">Cell inner membrane</location>
        <topology evidence="1">Single-pass type II membrane protein</topology>
    </subcellularLocation>
</comment>
<dbReference type="Gene3D" id="1.10.3810.10">
    <property type="entry name" value="Biosynthetic peptidoglycan transglycosylase-like"/>
    <property type="match status" value="1"/>
</dbReference>
<gene>
    <name evidence="31" type="ORF">A9Q84_20255</name>
</gene>
<evidence type="ECO:0000256" key="2">
    <source>
        <dbReference type="ARBA" id="ARBA00004752"/>
    </source>
</evidence>
<evidence type="ECO:0000256" key="1">
    <source>
        <dbReference type="ARBA" id="ARBA00004249"/>
    </source>
</evidence>
<dbReference type="Proteomes" id="UP000196531">
    <property type="component" value="Unassembled WGS sequence"/>
</dbReference>
<dbReference type="InterPro" id="IPR036950">
    <property type="entry name" value="PBP_transglycosylase"/>
</dbReference>
<evidence type="ECO:0000256" key="22">
    <source>
        <dbReference type="ARBA" id="ARBA00023316"/>
    </source>
</evidence>
<dbReference type="UniPathway" id="UPA00219"/>
<keyword evidence="10" id="KW-0645">Protease</keyword>
<evidence type="ECO:0000256" key="26">
    <source>
        <dbReference type="ARBA" id="ARBA00060592"/>
    </source>
</evidence>
<dbReference type="GO" id="GO:0008955">
    <property type="term" value="F:peptidoglycan glycosyltransferase activity"/>
    <property type="evidence" value="ECO:0007669"/>
    <property type="project" value="UniProtKB-EC"/>
</dbReference>
<dbReference type="GO" id="GO:0006508">
    <property type="term" value="P:proteolysis"/>
    <property type="evidence" value="ECO:0007669"/>
    <property type="project" value="UniProtKB-KW"/>
</dbReference>
<comment type="catalytic activity">
    <reaction evidence="23">
        <text>Preferential cleavage: (Ac)2-L-Lys-D-Ala-|-D-Ala. Also transpeptidation of peptidyl-alanyl moieties that are N-acyl substituents of D-alanine.</text>
        <dbReference type="EC" id="3.4.16.4"/>
    </reaction>
</comment>
<evidence type="ECO:0000256" key="24">
    <source>
        <dbReference type="ARBA" id="ARBA00044770"/>
    </source>
</evidence>
<keyword evidence="17" id="KW-0573">Peptidoglycan synthesis</keyword>
<evidence type="ECO:0000256" key="10">
    <source>
        <dbReference type="ARBA" id="ARBA00022670"/>
    </source>
</evidence>
<evidence type="ECO:0000256" key="8">
    <source>
        <dbReference type="ARBA" id="ARBA00022519"/>
    </source>
</evidence>
<dbReference type="InterPro" id="IPR023346">
    <property type="entry name" value="Lysozyme-like_dom_sf"/>
</dbReference>
<dbReference type="SUPFAM" id="SSF53955">
    <property type="entry name" value="Lysozyme-like"/>
    <property type="match status" value="1"/>
</dbReference>
<keyword evidence="8" id="KW-0997">Cell inner membrane</keyword>
<comment type="caution">
    <text evidence="31">The sequence shown here is derived from an EMBL/GenBank/DDBJ whole genome shotgun (WGS) entry which is preliminary data.</text>
</comment>
<comment type="pathway">
    <text evidence="2">Cell wall biogenesis; peptidoglycan biosynthesis.</text>
</comment>
<evidence type="ECO:0000313" key="32">
    <source>
        <dbReference type="Proteomes" id="UP000196531"/>
    </source>
</evidence>
<organism evidence="31 32">
    <name type="scientific">Halobacteriovorax marinus</name>
    <dbReference type="NCBI Taxonomy" id="97084"/>
    <lineage>
        <taxon>Bacteria</taxon>
        <taxon>Pseudomonadati</taxon>
        <taxon>Bdellovibrionota</taxon>
        <taxon>Bacteriovoracia</taxon>
        <taxon>Bacteriovoracales</taxon>
        <taxon>Halobacteriovoraceae</taxon>
        <taxon>Halobacteriovorax</taxon>
    </lineage>
</organism>
<keyword evidence="16" id="KW-0735">Signal-anchor</keyword>
<dbReference type="SUPFAM" id="SSF56601">
    <property type="entry name" value="beta-lactamase/transpeptidase-like"/>
    <property type="match status" value="1"/>
</dbReference>
<comment type="catalytic activity">
    <reaction evidence="25">
        <text>[GlcNAc-(1-&gt;4)-Mur2Ac(oyl-L-Ala-gamma-D-Glu-L-Lys-D-Ala-D-Ala)](n)-di-trans,octa-cis-undecaprenyl diphosphate + beta-D-GlcNAc-(1-&gt;4)-Mur2Ac(oyl-L-Ala-gamma-D-Glu-L-Lys-D-Ala-D-Ala)-di-trans,octa-cis-undecaprenyl diphosphate = [GlcNAc-(1-&gt;4)-Mur2Ac(oyl-L-Ala-gamma-D-Glu-L-Lys-D-Ala-D-Ala)](n+1)-di-trans,octa-cis-undecaprenyl diphosphate + di-trans,octa-cis-undecaprenyl diphosphate + H(+)</text>
        <dbReference type="Rhea" id="RHEA:23708"/>
        <dbReference type="Rhea" id="RHEA-COMP:9602"/>
        <dbReference type="Rhea" id="RHEA-COMP:9603"/>
        <dbReference type="ChEBI" id="CHEBI:15378"/>
        <dbReference type="ChEBI" id="CHEBI:58405"/>
        <dbReference type="ChEBI" id="CHEBI:60033"/>
        <dbReference type="ChEBI" id="CHEBI:78435"/>
        <dbReference type="EC" id="2.4.99.28"/>
    </reaction>
</comment>